<accession>A0A975DAE6</accession>
<evidence type="ECO:0000256" key="1">
    <source>
        <dbReference type="SAM" id="Phobius"/>
    </source>
</evidence>
<dbReference type="PANTHER" id="PTHR38602">
    <property type="entry name" value="INNER MEMBRANE PROTEIN-RELATED"/>
    <property type="match status" value="1"/>
</dbReference>
<evidence type="ECO:0000313" key="3">
    <source>
        <dbReference type="Proteomes" id="UP000682739"/>
    </source>
</evidence>
<proteinExistence type="predicted"/>
<sequence>MQIDWILVIAMVLIVEGMMPLLFPKTWQGYIKKLANEPVSTVRHVGLILFVIGIFMLLLR</sequence>
<evidence type="ECO:0000313" key="2">
    <source>
        <dbReference type="EMBL" id="QTH63203.1"/>
    </source>
</evidence>
<dbReference type="InterPro" id="IPR019201">
    <property type="entry name" value="DUF2065"/>
</dbReference>
<feature type="transmembrane region" description="Helical" evidence="1">
    <location>
        <begin position="42"/>
        <end position="59"/>
    </location>
</feature>
<dbReference type="AlphaFoldDB" id="A0A975DAE6"/>
<protein>
    <submittedName>
        <fullName evidence="2">DUF2065 domain-containing protein</fullName>
    </submittedName>
</protein>
<keyword evidence="1" id="KW-1133">Transmembrane helix</keyword>
<gene>
    <name evidence="2" type="ORF">J1N51_10690</name>
</gene>
<dbReference type="RefSeq" id="WP_208831196.1">
    <property type="nucleotide sequence ID" value="NZ_CP072110.1"/>
</dbReference>
<dbReference type="KEGG" id="psym:J1N51_10690"/>
<reference evidence="2" key="1">
    <citation type="submission" date="2021-03" db="EMBL/GenBank/DDBJ databases">
        <title>Description of Psychrosphaera ytuae sp. nov. isolated from deep sea sediment of South China Sea.</title>
        <authorList>
            <person name="Zhang J."/>
            <person name="Xu X.-D."/>
        </authorList>
    </citation>
    <scope>NUCLEOTIDE SEQUENCE</scope>
    <source>
        <strain evidence="2">MTZ26</strain>
    </source>
</reference>
<organism evidence="2 3">
    <name type="scientific">Psychrosphaera ytuae</name>
    <dbReference type="NCBI Taxonomy" id="2820710"/>
    <lineage>
        <taxon>Bacteria</taxon>
        <taxon>Pseudomonadati</taxon>
        <taxon>Pseudomonadota</taxon>
        <taxon>Gammaproteobacteria</taxon>
        <taxon>Alteromonadales</taxon>
        <taxon>Pseudoalteromonadaceae</taxon>
        <taxon>Psychrosphaera</taxon>
    </lineage>
</organism>
<keyword evidence="1" id="KW-0472">Membrane</keyword>
<name>A0A975DAE6_9GAMM</name>
<dbReference type="EMBL" id="CP072110">
    <property type="protein sequence ID" value="QTH63203.1"/>
    <property type="molecule type" value="Genomic_DNA"/>
</dbReference>
<dbReference type="PANTHER" id="PTHR38602:SF1">
    <property type="entry name" value="INNER MEMBRANE PROTEIN"/>
    <property type="match status" value="1"/>
</dbReference>
<dbReference type="Proteomes" id="UP000682739">
    <property type="component" value="Chromosome"/>
</dbReference>
<keyword evidence="3" id="KW-1185">Reference proteome</keyword>
<dbReference type="Pfam" id="PF09838">
    <property type="entry name" value="DUF2065"/>
    <property type="match status" value="1"/>
</dbReference>
<keyword evidence="1" id="KW-0812">Transmembrane</keyword>
<feature type="transmembrane region" description="Helical" evidence="1">
    <location>
        <begin position="5"/>
        <end position="22"/>
    </location>
</feature>